<feature type="chain" id="PRO_5003839257" description="Secreted protein" evidence="1">
    <location>
        <begin position="19"/>
        <end position="219"/>
    </location>
</feature>
<sequence length="219" mass="23063">MKNLLHASLIAFVGMGLGLDIGDECNPSLTPDQNEVAEELRRRSPDMLVLLSCNDEDLHISCVPDASSSLGGYCKSNQDILHSSSSRKGSGFLRAGTGSVAANDGGTCALAVAGEGMDANEFCAGQKEFGAEQPLATPECAKAGSWYEMSSLNPRGGRAYQSGFFPCCLDKCCEEHVGNEGTCDGAGDLCRTVKTTGRRAYMGMWRRCTSAPGGTLAQE</sequence>
<name>K0RJJ3_THAOC</name>
<evidence type="ECO:0008006" key="4">
    <source>
        <dbReference type="Google" id="ProtNLM"/>
    </source>
</evidence>
<evidence type="ECO:0000256" key="1">
    <source>
        <dbReference type="SAM" id="SignalP"/>
    </source>
</evidence>
<keyword evidence="1" id="KW-0732">Signal</keyword>
<evidence type="ECO:0000313" key="3">
    <source>
        <dbReference type="Proteomes" id="UP000266841"/>
    </source>
</evidence>
<accession>K0RJJ3</accession>
<dbReference type="AlphaFoldDB" id="K0RJJ3"/>
<keyword evidence="3" id="KW-1185">Reference proteome</keyword>
<feature type="signal peptide" evidence="1">
    <location>
        <begin position="1"/>
        <end position="18"/>
    </location>
</feature>
<protein>
    <recommendedName>
        <fullName evidence="4">Secreted protein</fullName>
    </recommendedName>
</protein>
<comment type="caution">
    <text evidence="2">The sequence shown here is derived from an EMBL/GenBank/DDBJ whole genome shotgun (WGS) entry which is preliminary data.</text>
</comment>
<reference evidence="2 3" key="1">
    <citation type="journal article" date="2012" name="Genome Biol.">
        <title>Genome and low-iron response of an oceanic diatom adapted to chronic iron limitation.</title>
        <authorList>
            <person name="Lommer M."/>
            <person name="Specht M."/>
            <person name="Roy A.S."/>
            <person name="Kraemer L."/>
            <person name="Andreson R."/>
            <person name="Gutowska M.A."/>
            <person name="Wolf J."/>
            <person name="Bergner S.V."/>
            <person name="Schilhabel M.B."/>
            <person name="Klostermeier U.C."/>
            <person name="Beiko R.G."/>
            <person name="Rosenstiel P."/>
            <person name="Hippler M."/>
            <person name="Laroche J."/>
        </authorList>
    </citation>
    <scope>NUCLEOTIDE SEQUENCE [LARGE SCALE GENOMIC DNA]</scope>
    <source>
        <strain evidence="2 3">CCMP1005</strain>
    </source>
</reference>
<evidence type="ECO:0000313" key="2">
    <source>
        <dbReference type="EMBL" id="EJK46852.1"/>
    </source>
</evidence>
<dbReference type="Proteomes" id="UP000266841">
    <property type="component" value="Unassembled WGS sequence"/>
</dbReference>
<organism evidence="2 3">
    <name type="scientific">Thalassiosira oceanica</name>
    <name type="common">Marine diatom</name>
    <dbReference type="NCBI Taxonomy" id="159749"/>
    <lineage>
        <taxon>Eukaryota</taxon>
        <taxon>Sar</taxon>
        <taxon>Stramenopiles</taxon>
        <taxon>Ochrophyta</taxon>
        <taxon>Bacillariophyta</taxon>
        <taxon>Coscinodiscophyceae</taxon>
        <taxon>Thalassiosirophycidae</taxon>
        <taxon>Thalassiosirales</taxon>
        <taxon>Thalassiosiraceae</taxon>
        <taxon>Thalassiosira</taxon>
    </lineage>
</organism>
<dbReference type="EMBL" id="AGNL01047497">
    <property type="protein sequence ID" value="EJK46852.1"/>
    <property type="molecule type" value="Genomic_DNA"/>
</dbReference>
<proteinExistence type="predicted"/>
<gene>
    <name evidence="2" type="ORF">THAOC_34465</name>
</gene>